<dbReference type="Proteomes" id="UP000031561">
    <property type="component" value="Unassembled WGS sequence"/>
</dbReference>
<gene>
    <name evidence="2" type="ORF">QQ91_0002750</name>
</gene>
<dbReference type="EMBL" id="JTHE03000019">
    <property type="protein sequence ID" value="MCM1981752.1"/>
    <property type="molecule type" value="Genomic_DNA"/>
</dbReference>
<dbReference type="InterPro" id="IPR029063">
    <property type="entry name" value="SAM-dependent_MTases_sf"/>
</dbReference>
<dbReference type="InterPro" id="IPR053188">
    <property type="entry name" value="FkbM_Methyltransferase"/>
</dbReference>
<dbReference type="SUPFAM" id="SSF53335">
    <property type="entry name" value="S-adenosyl-L-methionine-dependent methyltransferases"/>
    <property type="match status" value="1"/>
</dbReference>
<evidence type="ECO:0000313" key="2">
    <source>
        <dbReference type="EMBL" id="MCM1981752.1"/>
    </source>
</evidence>
<reference evidence="2 3" key="1">
    <citation type="journal article" date="2015" name="Genome Announc.">
        <title>Draft Genome Sequence of Filamentous Marine Cyanobacterium Lyngbya confervoides Strain BDU141951.</title>
        <authorList>
            <person name="Chandrababunaidu M.M."/>
            <person name="Sen D."/>
            <person name="Tripathy S."/>
        </authorList>
    </citation>
    <scope>NUCLEOTIDE SEQUENCE [LARGE SCALE GENOMIC DNA]</scope>
    <source>
        <strain evidence="2 3">BDU141951</strain>
    </source>
</reference>
<keyword evidence="3" id="KW-1185">Reference proteome</keyword>
<keyword evidence="2" id="KW-0489">Methyltransferase</keyword>
<dbReference type="Gene3D" id="3.40.50.150">
    <property type="entry name" value="Vaccinia Virus protein VP39"/>
    <property type="match status" value="1"/>
</dbReference>
<dbReference type="Pfam" id="PF05050">
    <property type="entry name" value="Methyltransf_21"/>
    <property type="match status" value="1"/>
</dbReference>
<sequence length="236" mass="26872">MQLRSQIRNYLVQKLDVPEIPGSLKRLAAQGFQPQLIFDVGAYRGDFAQTCLEIWPQSEVACFEALSTRVQDLQALAREKPSIRVFAGLVGAHYQEKVQLHEAETASSVLVEQQPQGFPVSHHTMRPLDQIVQENYGDRPPELLKIDVQGYELEVLKGAEQTLPSLQAILAEVNLIDIHQGVSLFAETVHWLHERGWGTFDICELHRRPLDQALWQVDVLFVPYCSPLRADKRWGR</sequence>
<proteinExistence type="predicted"/>
<dbReference type="AlphaFoldDB" id="A0ABD4SZ40"/>
<feature type="domain" description="Methyltransferase FkbM" evidence="1">
    <location>
        <begin position="39"/>
        <end position="196"/>
    </location>
</feature>
<evidence type="ECO:0000313" key="3">
    <source>
        <dbReference type="Proteomes" id="UP000031561"/>
    </source>
</evidence>
<dbReference type="InterPro" id="IPR006342">
    <property type="entry name" value="FkbM_mtfrase"/>
</dbReference>
<name>A0ABD4SZ40_9CYAN</name>
<dbReference type="PANTHER" id="PTHR36973">
    <property type="entry name" value="SLL1456 PROTEIN-RELATED"/>
    <property type="match status" value="1"/>
</dbReference>
<dbReference type="PANTHER" id="PTHR36973:SF4">
    <property type="entry name" value="NODULATION PROTEIN"/>
    <property type="match status" value="1"/>
</dbReference>
<protein>
    <submittedName>
        <fullName evidence="2">FkbM family methyltransferase</fullName>
    </submittedName>
</protein>
<organism evidence="2 3">
    <name type="scientific">Lyngbya confervoides BDU141951</name>
    <dbReference type="NCBI Taxonomy" id="1574623"/>
    <lineage>
        <taxon>Bacteria</taxon>
        <taxon>Bacillati</taxon>
        <taxon>Cyanobacteriota</taxon>
        <taxon>Cyanophyceae</taxon>
        <taxon>Oscillatoriophycideae</taxon>
        <taxon>Oscillatoriales</taxon>
        <taxon>Microcoleaceae</taxon>
        <taxon>Lyngbya</taxon>
    </lineage>
</organism>
<dbReference type="NCBIfam" id="TIGR01444">
    <property type="entry name" value="fkbM_fam"/>
    <property type="match status" value="1"/>
</dbReference>
<dbReference type="RefSeq" id="WP_166279710.1">
    <property type="nucleotide sequence ID" value="NZ_JTHE03000019.1"/>
</dbReference>
<keyword evidence="2" id="KW-0808">Transferase</keyword>
<evidence type="ECO:0000259" key="1">
    <source>
        <dbReference type="Pfam" id="PF05050"/>
    </source>
</evidence>
<comment type="caution">
    <text evidence="2">The sequence shown here is derived from an EMBL/GenBank/DDBJ whole genome shotgun (WGS) entry which is preliminary data.</text>
</comment>
<dbReference type="GO" id="GO:0008168">
    <property type="term" value="F:methyltransferase activity"/>
    <property type="evidence" value="ECO:0007669"/>
    <property type="project" value="UniProtKB-KW"/>
</dbReference>
<accession>A0ABD4SZ40</accession>
<dbReference type="GO" id="GO:0032259">
    <property type="term" value="P:methylation"/>
    <property type="evidence" value="ECO:0007669"/>
    <property type="project" value="UniProtKB-KW"/>
</dbReference>